<dbReference type="Gene3D" id="1.10.10.10">
    <property type="entry name" value="Winged helix-like DNA-binding domain superfamily/Winged helix DNA-binding domain"/>
    <property type="match status" value="1"/>
</dbReference>
<evidence type="ECO:0000259" key="5">
    <source>
        <dbReference type="PROSITE" id="PS51077"/>
    </source>
</evidence>
<dbReference type="InterPro" id="IPR029016">
    <property type="entry name" value="GAF-like_dom_sf"/>
</dbReference>
<dbReference type="EMBL" id="NEVU01000003">
    <property type="protein sequence ID" value="OZI71658.1"/>
    <property type="molecule type" value="Genomic_DNA"/>
</dbReference>
<reference evidence="8" key="1">
    <citation type="submission" date="2017-05" db="EMBL/GenBank/DDBJ databases">
        <title>Complete and WGS of Bordetella genogroups.</title>
        <authorList>
            <person name="Spilker T."/>
            <person name="Lipuma J."/>
        </authorList>
    </citation>
    <scope>NUCLEOTIDE SEQUENCE [LARGE SCALE GENOMIC DNA]</scope>
    <source>
        <strain evidence="8">AU6712</strain>
    </source>
</reference>
<protein>
    <recommendedName>
        <fullName evidence="9">IclR family transcriptional regulator</fullName>
    </recommendedName>
</protein>
<sequence>MCAEYRYQAWKLDDFQAFYFHIMKAPTRPSLRPTPMTTTPPPSEHPEDADHQEPAAAEGWSPSSADGLLLASAPTVPAEDGAQSIRRTISVLQAVAHGRLRGLRLTEISDITGIARPTVHRLLNVLTAEGLTKRSTSSGRYYIGPQVSLLALARPALPALLRCVEGPLADISTRFGETAFFSIRSGLDSICVARSLGRFPIQVLAIEEGDRRPLSAITSGIAMLAALPEATATRILSWDRRRAEAMGIDLKLTSERLAEARERGFVLRDGGVPPGTKAVAVSLTTSQHIPFAAISVAGTNARMDHERCLEIAAYVREKADALAAILKPPSAQTPLTPD</sequence>
<dbReference type="GO" id="GO:0045892">
    <property type="term" value="P:negative regulation of DNA-templated transcription"/>
    <property type="evidence" value="ECO:0007669"/>
    <property type="project" value="TreeGrafter"/>
</dbReference>
<evidence type="ECO:0000313" key="7">
    <source>
        <dbReference type="EMBL" id="OZI71658.1"/>
    </source>
</evidence>
<dbReference type="SMART" id="SM00346">
    <property type="entry name" value="HTH_ICLR"/>
    <property type="match status" value="1"/>
</dbReference>
<dbReference type="Pfam" id="PF01614">
    <property type="entry name" value="IclR_C"/>
    <property type="match status" value="1"/>
</dbReference>
<dbReference type="InterPro" id="IPR014757">
    <property type="entry name" value="Tscrpt_reg_IclR_C"/>
</dbReference>
<dbReference type="Gene3D" id="3.30.450.40">
    <property type="match status" value="1"/>
</dbReference>
<keyword evidence="8" id="KW-1185">Reference proteome</keyword>
<feature type="domain" description="IclR-ED" evidence="6">
    <location>
        <begin position="148"/>
        <end position="328"/>
    </location>
</feature>
<comment type="caution">
    <text evidence="7">The sequence shown here is derived from an EMBL/GenBank/DDBJ whole genome shotgun (WGS) entry which is preliminary data.</text>
</comment>
<proteinExistence type="predicted"/>
<evidence type="ECO:0000313" key="8">
    <source>
        <dbReference type="Proteomes" id="UP000216429"/>
    </source>
</evidence>
<feature type="domain" description="HTH iclR-type" evidence="5">
    <location>
        <begin position="82"/>
        <end position="145"/>
    </location>
</feature>
<dbReference type="Pfam" id="PF09339">
    <property type="entry name" value="HTH_IclR"/>
    <property type="match status" value="1"/>
</dbReference>
<dbReference type="GO" id="GO:0003677">
    <property type="term" value="F:DNA binding"/>
    <property type="evidence" value="ECO:0007669"/>
    <property type="project" value="UniProtKB-KW"/>
</dbReference>
<dbReference type="InterPro" id="IPR005471">
    <property type="entry name" value="Tscrpt_reg_IclR_N"/>
</dbReference>
<dbReference type="PROSITE" id="PS51077">
    <property type="entry name" value="HTH_ICLR"/>
    <property type="match status" value="1"/>
</dbReference>
<evidence type="ECO:0000256" key="1">
    <source>
        <dbReference type="ARBA" id="ARBA00023015"/>
    </source>
</evidence>
<dbReference type="PANTHER" id="PTHR30136:SF39">
    <property type="entry name" value="TRANSCRIPTIONAL REGULATORY PROTEIN"/>
    <property type="match status" value="1"/>
</dbReference>
<dbReference type="AlphaFoldDB" id="A0A261VBX4"/>
<dbReference type="OrthoDB" id="9807558at2"/>
<dbReference type="InterPro" id="IPR050707">
    <property type="entry name" value="HTH_MetabolicPath_Reg"/>
</dbReference>
<accession>A0A261VBX4</accession>
<dbReference type="Proteomes" id="UP000216429">
    <property type="component" value="Unassembled WGS sequence"/>
</dbReference>
<evidence type="ECO:0000259" key="6">
    <source>
        <dbReference type="PROSITE" id="PS51078"/>
    </source>
</evidence>
<keyword evidence="2" id="KW-0238">DNA-binding</keyword>
<dbReference type="SUPFAM" id="SSF55781">
    <property type="entry name" value="GAF domain-like"/>
    <property type="match status" value="1"/>
</dbReference>
<evidence type="ECO:0000256" key="3">
    <source>
        <dbReference type="ARBA" id="ARBA00023163"/>
    </source>
</evidence>
<gene>
    <name evidence="7" type="ORF">CAL22_17815</name>
</gene>
<evidence type="ECO:0000256" key="2">
    <source>
        <dbReference type="ARBA" id="ARBA00023125"/>
    </source>
</evidence>
<dbReference type="PROSITE" id="PS51078">
    <property type="entry name" value="ICLR_ED"/>
    <property type="match status" value="1"/>
</dbReference>
<feature type="region of interest" description="Disordered" evidence="4">
    <location>
        <begin position="29"/>
        <end position="61"/>
    </location>
</feature>
<dbReference type="SUPFAM" id="SSF46785">
    <property type="entry name" value="Winged helix' DNA-binding domain"/>
    <property type="match status" value="1"/>
</dbReference>
<keyword evidence="3" id="KW-0804">Transcription</keyword>
<evidence type="ECO:0008006" key="9">
    <source>
        <dbReference type="Google" id="ProtNLM"/>
    </source>
</evidence>
<feature type="compositionally biased region" description="Basic and acidic residues" evidence="4">
    <location>
        <begin position="44"/>
        <end position="53"/>
    </location>
</feature>
<name>A0A261VBX4_9BORD</name>
<dbReference type="InterPro" id="IPR036390">
    <property type="entry name" value="WH_DNA-bd_sf"/>
</dbReference>
<evidence type="ECO:0000256" key="4">
    <source>
        <dbReference type="SAM" id="MobiDB-lite"/>
    </source>
</evidence>
<keyword evidence="1" id="KW-0805">Transcription regulation</keyword>
<organism evidence="7 8">
    <name type="scientific">Bordetella genomosp. 12</name>
    <dbReference type="NCBI Taxonomy" id="463035"/>
    <lineage>
        <taxon>Bacteria</taxon>
        <taxon>Pseudomonadati</taxon>
        <taxon>Pseudomonadota</taxon>
        <taxon>Betaproteobacteria</taxon>
        <taxon>Burkholderiales</taxon>
        <taxon>Alcaligenaceae</taxon>
        <taxon>Bordetella</taxon>
    </lineage>
</organism>
<dbReference type="InterPro" id="IPR036388">
    <property type="entry name" value="WH-like_DNA-bd_sf"/>
</dbReference>
<dbReference type="PANTHER" id="PTHR30136">
    <property type="entry name" value="HELIX-TURN-HELIX TRANSCRIPTIONAL REGULATOR, ICLR FAMILY"/>
    <property type="match status" value="1"/>
</dbReference>
<dbReference type="GO" id="GO:0003700">
    <property type="term" value="F:DNA-binding transcription factor activity"/>
    <property type="evidence" value="ECO:0007669"/>
    <property type="project" value="TreeGrafter"/>
</dbReference>